<evidence type="ECO:0000313" key="2">
    <source>
        <dbReference type="Proteomes" id="UP000576209"/>
    </source>
</evidence>
<dbReference type="RefSeq" id="WP_183497072.1">
    <property type="nucleotide sequence ID" value="NZ_JACIFF010000010.1"/>
</dbReference>
<keyword evidence="2" id="KW-1185">Reference proteome</keyword>
<evidence type="ECO:0008006" key="3">
    <source>
        <dbReference type="Google" id="ProtNLM"/>
    </source>
</evidence>
<dbReference type="AlphaFoldDB" id="A0A840EAV4"/>
<comment type="caution">
    <text evidence="1">The sequence shown here is derived from an EMBL/GenBank/DDBJ whole genome shotgun (WGS) entry which is preliminary data.</text>
</comment>
<name>A0A840EAV4_9BACT</name>
<gene>
    <name evidence="1" type="ORF">GGR28_003481</name>
</gene>
<dbReference type="Proteomes" id="UP000576209">
    <property type="component" value="Unassembled WGS sequence"/>
</dbReference>
<sequence>MMSYHSQFLVSVDSTVDLELKKRILCDMLNMHPKFFVTKDYSALYYGKKVRSTLVIIDYVEVSKTLSLISFRGKGIDRNEYKNFSNDVVGCLQKLTAKAKIIKVGDDLSKSYSVECYQHVYDVENFLRKFIHIFMLEKAGYNWMDNFLPQSVNGEYKNHEEFLHLAFFNDLIEILFTTFRDVSVRTNEDVKKFIKQLTKNKLMSIPASELDIFLELSNLERFANINSSSQLKVRKELENFKQYRNDIAHNVYVSFETYKRIVSAKDRIVKYFMELSAQMNIKGFHDYRSTSMITSSDINETLKHEIVDILLDHLPGCKVIENDILDYFGTDGICRYGIKTEMNLNVECMKKLIRDSELFLAKYQDCDEILLFVLGQSISESRTVWERYFIREARLKVKFSIVLTDYYETIEIY</sequence>
<accession>A0A840EAV4</accession>
<reference evidence="1 2" key="1">
    <citation type="submission" date="2020-08" db="EMBL/GenBank/DDBJ databases">
        <title>Genomic Encyclopedia of Type Strains, Phase IV (KMG-IV): sequencing the most valuable type-strain genomes for metagenomic binning, comparative biology and taxonomic classification.</title>
        <authorList>
            <person name="Goeker M."/>
        </authorList>
    </citation>
    <scope>NUCLEOTIDE SEQUENCE [LARGE SCALE GENOMIC DNA]</scope>
    <source>
        <strain evidence="1 2">DSM 105137</strain>
    </source>
</reference>
<proteinExistence type="predicted"/>
<organism evidence="1 2">
    <name type="scientific">Neolewinella aquimaris</name>
    <dbReference type="NCBI Taxonomy" id="1835722"/>
    <lineage>
        <taxon>Bacteria</taxon>
        <taxon>Pseudomonadati</taxon>
        <taxon>Bacteroidota</taxon>
        <taxon>Saprospiria</taxon>
        <taxon>Saprospirales</taxon>
        <taxon>Lewinellaceae</taxon>
        <taxon>Neolewinella</taxon>
    </lineage>
</organism>
<protein>
    <recommendedName>
        <fullName evidence="3">Apea-like HEPN domain-containing protein</fullName>
    </recommendedName>
</protein>
<dbReference type="EMBL" id="JACIFF010000010">
    <property type="protein sequence ID" value="MBB4080842.1"/>
    <property type="molecule type" value="Genomic_DNA"/>
</dbReference>
<evidence type="ECO:0000313" key="1">
    <source>
        <dbReference type="EMBL" id="MBB4080842.1"/>
    </source>
</evidence>